<protein>
    <submittedName>
        <fullName evidence="1">Uncharacterized protein</fullName>
    </submittedName>
</protein>
<organism evidence="1 2">
    <name type="scientific">Cytobacillus kochii</name>
    <dbReference type="NCBI Taxonomy" id="859143"/>
    <lineage>
        <taxon>Bacteria</taxon>
        <taxon>Bacillati</taxon>
        <taxon>Bacillota</taxon>
        <taxon>Bacilli</taxon>
        <taxon>Bacillales</taxon>
        <taxon>Bacillaceae</taxon>
        <taxon>Cytobacillus</taxon>
    </lineage>
</organism>
<evidence type="ECO:0000313" key="1">
    <source>
        <dbReference type="EMBL" id="ASV70253.1"/>
    </source>
</evidence>
<reference evidence="1 2" key="1">
    <citation type="submission" date="2017-08" db="EMBL/GenBank/DDBJ databases">
        <title>Complete Genome Sequence of Bacillus kochii Oregon-R-modENCODE STRAIN BDGP4, isolated from Drosophila melanogaster gut.</title>
        <authorList>
            <person name="Wan K.H."/>
            <person name="Yu C."/>
            <person name="Park S."/>
            <person name="Hammonds A.S."/>
            <person name="Booth B.W."/>
            <person name="Celniker S.E."/>
        </authorList>
    </citation>
    <scope>NUCLEOTIDE SEQUENCE [LARGE SCALE GENOMIC DNA]</scope>
    <source>
        <strain evidence="1 2">BDGP4</strain>
        <plasmid evidence="2">pbkbdgp4a</plasmid>
    </source>
</reference>
<dbReference type="AlphaFoldDB" id="A0A248TPW1"/>
<dbReference type="Proteomes" id="UP000215137">
    <property type="component" value="Plasmid pBkBDGP4A"/>
</dbReference>
<name>A0A248TPW1_9BACI</name>
<dbReference type="EMBL" id="CP022984">
    <property type="protein sequence ID" value="ASV70253.1"/>
    <property type="molecule type" value="Genomic_DNA"/>
</dbReference>
<geneLocation type="plasmid" evidence="2">
    <name>pbkbdgp4a</name>
</geneLocation>
<keyword evidence="1" id="KW-0614">Plasmid</keyword>
<gene>
    <name evidence="1" type="ORF">CKF48_23540</name>
</gene>
<sequence>MKEYVEETLDNNRMRELKEVLDYINKNNPYDEEITLSSLVRYLFEDLMDGTRNITKVIGNWLDKYK</sequence>
<keyword evidence="2" id="KW-1185">Reference proteome</keyword>
<proteinExistence type="predicted"/>
<dbReference type="KEGG" id="bko:CKF48_23540"/>
<accession>A0A248TPW1</accession>
<evidence type="ECO:0000313" key="2">
    <source>
        <dbReference type="Proteomes" id="UP000215137"/>
    </source>
</evidence>